<evidence type="ECO:0000313" key="16">
    <source>
        <dbReference type="Proteomes" id="UP001165962"/>
    </source>
</evidence>
<proteinExistence type="inferred from homology"/>
<feature type="active site" evidence="12">
    <location>
        <position position="399"/>
    </location>
</feature>
<dbReference type="Pfam" id="PF13396">
    <property type="entry name" value="PLDc_N"/>
    <property type="match status" value="1"/>
</dbReference>
<feature type="transmembrane region" description="Helical" evidence="12">
    <location>
        <begin position="7"/>
        <end position="25"/>
    </location>
</feature>
<evidence type="ECO:0000256" key="13">
    <source>
        <dbReference type="NCBIfam" id="TIGR04265"/>
    </source>
</evidence>
<dbReference type="InterPro" id="IPR022924">
    <property type="entry name" value="Cardiolipin_synthase"/>
</dbReference>
<keyword evidence="2 12" id="KW-1003">Cell membrane</keyword>
<evidence type="ECO:0000256" key="12">
    <source>
        <dbReference type="HAMAP-Rule" id="MF_01916"/>
    </source>
</evidence>
<protein>
    <recommendedName>
        <fullName evidence="12 13">Cardiolipin synthase</fullName>
        <shortName evidence="12">CL synthase</shortName>
        <ecNumber evidence="12 13">2.7.8.-</ecNumber>
    </recommendedName>
</protein>
<evidence type="ECO:0000256" key="10">
    <source>
        <dbReference type="ARBA" id="ARBA00023209"/>
    </source>
</evidence>
<dbReference type="Pfam" id="PF13091">
    <property type="entry name" value="PLDc_2"/>
    <property type="match status" value="2"/>
</dbReference>
<evidence type="ECO:0000256" key="2">
    <source>
        <dbReference type="ARBA" id="ARBA00022475"/>
    </source>
</evidence>
<dbReference type="InterPro" id="IPR001736">
    <property type="entry name" value="PLipase_D/transphosphatidylase"/>
</dbReference>
<dbReference type="HAMAP" id="MF_01916">
    <property type="entry name" value="Cardiolipin_synth_Cls"/>
    <property type="match status" value="1"/>
</dbReference>
<dbReference type="Gene3D" id="3.30.870.10">
    <property type="entry name" value="Endonuclease Chain A"/>
    <property type="match status" value="2"/>
</dbReference>
<dbReference type="EMBL" id="JAAOIW010000006">
    <property type="protein sequence ID" value="NHN31771.1"/>
    <property type="molecule type" value="Genomic_DNA"/>
</dbReference>
<keyword evidence="9 12" id="KW-0472">Membrane</keyword>
<evidence type="ECO:0000313" key="15">
    <source>
        <dbReference type="EMBL" id="NHN31771.1"/>
    </source>
</evidence>
<evidence type="ECO:0000256" key="3">
    <source>
        <dbReference type="ARBA" id="ARBA00022516"/>
    </source>
</evidence>
<feature type="active site" evidence="12">
    <location>
        <position position="229"/>
    </location>
</feature>
<keyword evidence="11 12" id="KW-1208">Phospholipid metabolism</keyword>
<dbReference type="PANTHER" id="PTHR21248">
    <property type="entry name" value="CARDIOLIPIN SYNTHASE"/>
    <property type="match status" value="1"/>
</dbReference>
<evidence type="ECO:0000256" key="7">
    <source>
        <dbReference type="ARBA" id="ARBA00022989"/>
    </source>
</evidence>
<feature type="domain" description="PLD phosphodiesterase" evidence="14">
    <location>
        <begin position="394"/>
        <end position="421"/>
    </location>
</feature>
<dbReference type="PANTHER" id="PTHR21248:SF22">
    <property type="entry name" value="PHOSPHOLIPASE D"/>
    <property type="match status" value="1"/>
</dbReference>
<comment type="similarity">
    <text evidence="12">Belongs to the phospholipase D family. Cardiolipin synthase subfamily.</text>
</comment>
<evidence type="ECO:0000256" key="4">
    <source>
        <dbReference type="ARBA" id="ARBA00022679"/>
    </source>
</evidence>
<reference evidence="15" key="1">
    <citation type="submission" date="2020-03" db="EMBL/GenBank/DDBJ databases">
        <title>Draft sequencing of Paenibacilllus sp. S3N08.</title>
        <authorList>
            <person name="Kim D.-U."/>
        </authorList>
    </citation>
    <scope>NUCLEOTIDE SEQUENCE</scope>
    <source>
        <strain evidence="15">S3N08</strain>
    </source>
</reference>
<comment type="function">
    <text evidence="12">Catalyzes the reversible phosphatidyl group transfer from one phosphatidylglycerol molecule to another to form cardiolipin (CL) (diphosphatidylglycerol) and glycerol.</text>
</comment>
<keyword evidence="8 12" id="KW-0443">Lipid metabolism</keyword>
<sequence length="481" mass="55271">MEIFRDLYSLVTVLNVFFAIAVIFVERRNIGVTWAWLMILFFLPGVGAFLYIFLGQNLSKRKIYRIRVQQQKVVTALAGVQKEDFKNELIVFKDPAMHKYQDMIYMNLNNAQSFFTQDNEVEIFTDGSHKFDSLLQAIKEAQHHVHLMYYIIRNDVLGRRLVEALTEKAKEGVSVRFLCDAIGSTGLPRHFFRSLVEAGGEAAFFFPSRLPYVNFRLNYRNHRKLAIIDGKCGYIGGFNIGDEYLGLDQRFGFWRDTHLKIYGGAVFQIQAQFILDWNLASPYDLEMQDAFFPSEVHIGKMGVQIVSSGPNDDREQIKMAYMKLINEAKSSLYMQTPYFVPDESFLNAVKMAALSGVDVRMMIPSIPDHKIVYWATYSYLGDLLEAGVKIYLYHKGFLHAKTIVVDGQACSVGTTNIDIRSFKLNFEVNAFIYDQMTASNLALIFEKDMQDSSELTMDMYTNRSRTKKFKESLARLLSPIL</sequence>
<comment type="caution">
    <text evidence="15">The sequence shown here is derived from an EMBL/GenBank/DDBJ whole genome shotgun (WGS) entry which is preliminary data.</text>
</comment>
<keyword evidence="7 12" id="KW-1133">Transmembrane helix</keyword>
<dbReference type="RefSeq" id="WP_166152061.1">
    <property type="nucleotide sequence ID" value="NZ_JAAOIW010000006.1"/>
</dbReference>
<dbReference type="SUPFAM" id="SSF56024">
    <property type="entry name" value="Phospholipase D/nuclease"/>
    <property type="match status" value="2"/>
</dbReference>
<evidence type="ECO:0000259" key="14">
    <source>
        <dbReference type="PROSITE" id="PS50035"/>
    </source>
</evidence>
<evidence type="ECO:0000256" key="8">
    <source>
        <dbReference type="ARBA" id="ARBA00023098"/>
    </source>
</evidence>
<dbReference type="SMART" id="SM00155">
    <property type="entry name" value="PLDc"/>
    <property type="match status" value="2"/>
</dbReference>
<keyword evidence="5 12" id="KW-0812">Transmembrane</keyword>
<keyword evidence="6" id="KW-0677">Repeat</keyword>
<dbReference type="CDD" id="cd09112">
    <property type="entry name" value="PLDc_CLS_2"/>
    <property type="match status" value="1"/>
</dbReference>
<dbReference type="InterPro" id="IPR025202">
    <property type="entry name" value="PLD-like_dom"/>
</dbReference>
<feature type="active site" evidence="12">
    <location>
        <position position="401"/>
    </location>
</feature>
<comment type="subcellular location">
    <subcellularLocation>
        <location evidence="1 12">Cell membrane</location>
        <topology evidence="1 12">Multi-pass membrane protein</topology>
    </subcellularLocation>
</comment>
<keyword evidence="16" id="KW-1185">Reference proteome</keyword>
<name>A0ABX0J8W9_9BACL</name>
<gene>
    <name evidence="15" type="primary">cls</name>
    <name evidence="15" type="ORF">G9U52_18205</name>
</gene>
<feature type="active site" evidence="12">
    <location>
        <position position="224"/>
    </location>
</feature>
<dbReference type="Proteomes" id="UP001165962">
    <property type="component" value="Unassembled WGS sequence"/>
</dbReference>
<keyword evidence="4 12" id="KW-0808">Transferase</keyword>
<dbReference type="NCBIfam" id="TIGR04265">
    <property type="entry name" value="bac_cardiolipin"/>
    <property type="match status" value="1"/>
</dbReference>
<feature type="transmembrane region" description="Helical" evidence="12">
    <location>
        <begin position="31"/>
        <end position="54"/>
    </location>
</feature>
<feature type="active site" evidence="12">
    <location>
        <position position="406"/>
    </location>
</feature>
<feature type="active site" evidence="12">
    <location>
        <position position="222"/>
    </location>
</feature>
<keyword evidence="3 12" id="KW-0444">Lipid biosynthesis</keyword>
<accession>A0ABX0J8W9</accession>
<dbReference type="CDD" id="cd09110">
    <property type="entry name" value="PLDc_CLS_1"/>
    <property type="match status" value="1"/>
</dbReference>
<organism evidence="15 16">
    <name type="scientific">Paenibacillus agricola</name>
    <dbReference type="NCBI Taxonomy" id="2716264"/>
    <lineage>
        <taxon>Bacteria</taxon>
        <taxon>Bacillati</taxon>
        <taxon>Bacillota</taxon>
        <taxon>Bacilli</taxon>
        <taxon>Bacillales</taxon>
        <taxon>Paenibacillaceae</taxon>
        <taxon>Paenibacillus</taxon>
    </lineage>
</organism>
<dbReference type="InterPro" id="IPR027379">
    <property type="entry name" value="CLS_N"/>
</dbReference>
<keyword evidence="10 12" id="KW-0594">Phospholipid biosynthesis</keyword>
<dbReference type="EC" id="2.7.8.-" evidence="12 13"/>
<evidence type="ECO:0000256" key="1">
    <source>
        <dbReference type="ARBA" id="ARBA00004651"/>
    </source>
</evidence>
<evidence type="ECO:0000256" key="11">
    <source>
        <dbReference type="ARBA" id="ARBA00023264"/>
    </source>
</evidence>
<feature type="domain" description="PLD phosphodiesterase" evidence="14">
    <location>
        <begin position="217"/>
        <end position="244"/>
    </location>
</feature>
<comment type="catalytic activity">
    <reaction evidence="12">
        <text>2 a 1,2-diacyl-sn-glycero-3-phospho-(1'-sn-glycerol) = a cardiolipin + glycerol</text>
        <dbReference type="Rhea" id="RHEA:31451"/>
        <dbReference type="ChEBI" id="CHEBI:17754"/>
        <dbReference type="ChEBI" id="CHEBI:62237"/>
        <dbReference type="ChEBI" id="CHEBI:64716"/>
    </reaction>
</comment>
<dbReference type="PROSITE" id="PS50035">
    <property type="entry name" value="PLD"/>
    <property type="match status" value="2"/>
</dbReference>
<dbReference type="InterPro" id="IPR030874">
    <property type="entry name" value="Cardiolipin_synth_Firmi"/>
</dbReference>
<evidence type="ECO:0000256" key="6">
    <source>
        <dbReference type="ARBA" id="ARBA00022737"/>
    </source>
</evidence>
<evidence type="ECO:0000256" key="5">
    <source>
        <dbReference type="ARBA" id="ARBA00022692"/>
    </source>
</evidence>
<evidence type="ECO:0000256" key="9">
    <source>
        <dbReference type="ARBA" id="ARBA00023136"/>
    </source>
</evidence>